<dbReference type="RefSeq" id="XP_056036523.1">
    <property type="nucleotide sequence ID" value="XM_056181246.1"/>
</dbReference>
<evidence type="ECO:0000256" key="3">
    <source>
        <dbReference type="ARBA" id="ARBA00012816"/>
    </source>
</evidence>
<dbReference type="Pfam" id="PF01336">
    <property type="entry name" value="tRNA_anti-codon"/>
    <property type="match status" value="1"/>
</dbReference>
<dbReference type="Proteomes" id="UP001212411">
    <property type="component" value="Chromosome 1"/>
</dbReference>
<dbReference type="InterPro" id="IPR004364">
    <property type="entry name" value="Aa-tRNA-synt_II"/>
</dbReference>
<dbReference type="InterPro" id="IPR002312">
    <property type="entry name" value="Asp/Asn-tRNA-synth_IIb"/>
</dbReference>
<dbReference type="Pfam" id="PF00152">
    <property type="entry name" value="tRNA-synt_2"/>
    <property type="match status" value="1"/>
</dbReference>
<dbReference type="GO" id="GO:0004816">
    <property type="term" value="F:asparagine-tRNA ligase activity"/>
    <property type="evidence" value="ECO:0007669"/>
    <property type="project" value="UniProtKB-EC"/>
</dbReference>
<evidence type="ECO:0000256" key="5">
    <source>
        <dbReference type="ARBA" id="ARBA00022598"/>
    </source>
</evidence>
<evidence type="ECO:0000313" key="13">
    <source>
        <dbReference type="EMBL" id="WBW72280.1"/>
    </source>
</evidence>
<accession>A0AAE9WAG6</accession>
<evidence type="ECO:0000313" key="14">
    <source>
        <dbReference type="Proteomes" id="UP001212411"/>
    </source>
</evidence>
<evidence type="ECO:0000256" key="8">
    <source>
        <dbReference type="ARBA" id="ARBA00022917"/>
    </source>
</evidence>
<dbReference type="GO" id="GO:0005524">
    <property type="term" value="F:ATP binding"/>
    <property type="evidence" value="ECO:0007669"/>
    <property type="project" value="UniProtKB-KW"/>
</dbReference>
<dbReference type="InterPro" id="IPR048952">
    <property type="entry name" value="AsnRS_N"/>
</dbReference>
<keyword evidence="14" id="KW-1185">Reference proteome</keyword>
<organism evidence="13 14">
    <name type="scientific">Schizosaccharomyces osmophilus</name>
    <dbReference type="NCBI Taxonomy" id="2545709"/>
    <lineage>
        <taxon>Eukaryota</taxon>
        <taxon>Fungi</taxon>
        <taxon>Dikarya</taxon>
        <taxon>Ascomycota</taxon>
        <taxon>Taphrinomycotina</taxon>
        <taxon>Schizosaccharomycetes</taxon>
        <taxon>Schizosaccharomycetales</taxon>
        <taxon>Schizosaccharomycetaceae</taxon>
        <taxon>Schizosaccharomyces</taxon>
    </lineage>
</organism>
<dbReference type="KEGG" id="som:SOMG_02454"/>
<dbReference type="Gene3D" id="3.30.930.10">
    <property type="entry name" value="Bira Bifunctional Protein, Domain 2"/>
    <property type="match status" value="1"/>
</dbReference>
<dbReference type="InterPro" id="IPR004522">
    <property type="entry name" value="Asn-tRNA-ligase"/>
</dbReference>
<dbReference type="InterPro" id="IPR004365">
    <property type="entry name" value="NA-bd_OB_tRNA"/>
</dbReference>
<dbReference type="EMBL" id="CP115611">
    <property type="protein sequence ID" value="WBW72280.1"/>
    <property type="molecule type" value="Genomic_DNA"/>
</dbReference>
<dbReference type="GO" id="GO:0003676">
    <property type="term" value="F:nucleic acid binding"/>
    <property type="evidence" value="ECO:0007669"/>
    <property type="project" value="InterPro"/>
</dbReference>
<feature type="domain" description="Aminoacyl-transfer RNA synthetases class-II family profile" evidence="12">
    <location>
        <begin position="265"/>
        <end position="560"/>
    </location>
</feature>
<keyword evidence="4" id="KW-0963">Cytoplasm</keyword>
<evidence type="ECO:0000256" key="10">
    <source>
        <dbReference type="ARBA" id="ARBA00029886"/>
    </source>
</evidence>
<keyword evidence="5 13" id="KW-0436">Ligase</keyword>
<dbReference type="Pfam" id="PF20917">
    <property type="entry name" value="AsnRS_N"/>
    <property type="match status" value="1"/>
</dbReference>
<evidence type="ECO:0000256" key="4">
    <source>
        <dbReference type="ARBA" id="ARBA00022490"/>
    </source>
</evidence>
<keyword evidence="7" id="KW-0067">ATP-binding</keyword>
<dbReference type="PANTHER" id="PTHR22594">
    <property type="entry name" value="ASPARTYL/LYSYL-TRNA SYNTHETASE"/>
    <property type="match status" value="1"/>
</dbReference>
<comment type="similarity">
    <text evidence="2">Belongs to the class-II aminoacyl-tRNA synthetase family.</text>
</comment>
<evidence type="ECO:0000256" key="11">
    <source>
        <dbReference type="ARBA" id="ARBA00047844"/>
    </source>
</evidence>
<dbReference type="AlphaFoldDB" id="A0AAE9WAG6"/>
<comment type="subcellular location">
    <subcellularLocation>
        <location evidence="1">Cytoplasm</location>
    </subcellularLocation>
</comment>
<evidence type="ECO:0000256" key="9">
    <source>
        <dbReference type="ARBA" id="ARBA00023146"/>
    </source>
</evidence>
<dbReference type="FunFam" id="3.30.930.10:FF:000040">
    <property type="entry name" value="Asparagine--tRNA ligase, cytoplasmic"/>
    <property type="match status" value="1"/>
</dbReference>
<evidence type="ECO:0000256" key="7">
    <source>
        <dbReference type="ARBA" id="ARBA00022840"/>
    </source>
</evidence>
<dbReference type="InterPro" id="IPR012340">
    <property type="entry name" value="NA-bd_OB-fold"/>
</dbReference>
<keyword evidence="9" id="KW-0030">Aminoacyl-tRNA synthetase</keyword>
<dbReference type="Gene3D" id="2.40.50.140">
    <property type="entry name" value="Nucleic acid-binding proteins"/>
    <property type="match status" value="1"/>
</dbReference>
<dbReference type="SUPFAM" id="SSF50249">
    <property type="entry name" value="Nucleic acid-binding proteins"/>
    <property type="match status" value="1"/>
</dbReference>
<dbReference type="PROSITE" id="PS50862">
    <property type="entry name" value="AA_TRNA_LIGASE_II"/>
    <property type="match status" value="1"/>
</dbReference>
<name>A0AAE9WAG6_9SCHI</name>
<dbReference type="SUPFAM" id="SSF55681">
    <property type="entry name" value="Class II aaRS and biotin synthetases"/>
    <property type="match status" value="1"/>
</dbReference>
<protein>
    <recommendedName>
        <fullName evidence="3">asparagine--tRNA ligase</fullName>
        <ecNumber evidence="3">6.1.1.22</ecNumber>
    </recommendedName>
    <alternativeName>
        <fullName evidence="10">Asparaginyl-tRNA synthetase</fullName>
    </alternativeName>
</protein>
<dbReference type="GO" id="GO:0006421">
    <property type="term" value="P:asparaginyl-tRNA aminoacylation"/>
    <property type="evidence" value="ECO:0007669"/>
    <property type="project" value="InterPro"/>
</dbReference>
<dbReference type="EC" id="6.1.1.22" evidence="3"/>
<dbReference type="InterPro" id="IPR006195">
    <property type="entry name" value="aa-tRNA-synth_II"/>
</dbReference>
<dbReference type="GeneID" id="80875935"/>
<reference evidence="13 14" key="1">
    <citation type="journal article" date="2023" name="G3 (Bethesda)">
        <title>A high-quality reference genome for the fission yeast Schizosaccharomyces osmophilus.</title>
        <authorList>
            <person name="Jia G.S."/>
            <person name="Zhang W.C."/>
            <person name="Liang Y."/>
            <person name="Liu X.H."/>
            <person name="Rhind N."/>
            <person name="Pidoux A."/>
            <person name="Brysch-Herzberg M."/>
            <person name="Du L.L."/>
        </authorList>
    </citation>
    <scope>NUCLEOTIDE SEQUENCE [LARGE SCALE GENOMIC DNA]</scope>
    <source>
        <strain evidence="13 14">CBS 15793</strain>
    </source>
</reference>
<dbReference type="Gene3D" id="3.30.1910.20">
    <property type="entry name" value="asparaginyl-tRNA synthetase, N-terminal domain"/>
    <property type="match status" value="1"/>
</dbReference>
<keyword evidence="6" id="KW-0547">Nucleotide-binding</keyword>
<evidence type="ECO:0000256" key="2">
    <source>
        <dbReference type="ARBA" id="ARBA00008226"/>
    </source>
</evidence>
<dbReference type="GO" id="GO:0005737">
    <property type="term" value="C:cytoplasm"/>
    <property type="evidence" value="ECO:0007669"/>
    <property type="project" value="UniProtKB-SubCell"/>
</dbReference>
<dbReference type="NCBIfam" id="TIGR00457">
    <property type="entry name" value="asnS"/>
    <property type="match status" value="1"/>
</dbReference>
<keyword evidence="8" id="KW-0648">Protein biosynthesis</keyword>
<evidence type="ECO:0000256" key="1">
    <source>
        <dbReference type="ARBA" id="ARBA00004496"/>
    </source>
</evidence>
<gene>
    <name evidence="13" type="primary">nrs1</name>
    <name evidence="13" type="ORF">SOMG_02454</name>
</gene>
<sequence>MVGVEKDMAEMKIKPEAFVFVDESSGNDEVGKGTESEPFKTAIRALQAIENCTVIIRKDSSSQYEPIGTNALKKAKKGVEQAARKKTKAGENEKLAASKAIAAKEAEAKRMEAASKIVLEEPKDAPKAEKILITDSTQYREKRVVVNGWVHRMRNQKGIIFVVLRDGTGYLQSVLTGKVCEKASYDFINLGPESTIALYGVIKELPEGKSAPGNHELVVDYYDILHAAPTGEEAFTNRLNAEAEPSYLLDQRHLVIRGETASAVLKVRARVLRAMRDAFEDLRMTEVTPPCMVQTQVEGGATLFKFNYYGQDAYLTQSSQLYLEAALPALGNVYCVQESFRAEKSLTRRHLSEFTHVEAEMPFINFKEYLELLEEFICQTIDRILDDPVAAPLIKQLNPDFKKPSRPFMRLTYEDAIKYLNEHNILTSEGDHHKFGDDIAEAAERKMTDQINCPIFLTHFPVEIKSFYMQRVKERPDLTESVDCLMPNVGEIVGGSMRIFDMEELLAAYKREGIDPTPYYWFTEQRKYGTTEHGGFGLGLERFLAWLCNRYTVRECCLFPRFTERCKP</sequence>
<dbReference type="InterPro" id="IPR045864">
    <property type="entry name" value="aa-tRNA-synth_II/BPL/LPL"/>
</dbReference>
<dbReference type="CDD" id="cd04323">
    <property type="entry name" value="AsnRS_cyto_like_N"/>
    <property type="match status" value="1"/>
</dbReference>
<dbReference type="PANTHER" id="PTHR22594:SF16">
    <property type="entry name" value="ASPARAGINE--TRNA LIGASE, CYTOPLASMIC"/>
    <property type="match status" value="1"/>
</dbReference>
<evidence type="ECO:0000256" key="6">
    <source>
        <dbReference type="ARBA" id="ARBA00022741"/>
    </source>
</evidence>
<dbReference type="PRINTS" id="PR01042">
    <property type="entry name" value="TRNASYNTHASP"/>
</dbReference>
<dbReference type="CDD" id="cd00776">
    <property type="entry name" value="AsxRS_core"/>
    <property type="match status" value="1"/>
</dbReference>
<comment type="catalytic activity">
    <reaction evidence="11">
        <text>tRNA(Asn) + L-asparagine + ATP = L-asparaginyl-tRNA(Asn) + AMP + diphosphate + H(+)</text>
        <dbReference type="Rhea" id="RHEA:11180"/>
        <dbReference type="Rhea" id="RHEA-COMP:9659"/>
        <dbReference type="Rhea" id="RHEA-COMP:9674"/>
        <dbReference type="ChEBI" id="CHEBI:15378"/>
        <dbReference type="ChEBI" id="CHEBI:30616"/>
        <dbReference type="ChEBI" id="CHEBI:33019"/>
        <dbReference type="ChEBI" id="CHEBI:58048"/>
        <dbReference type="ChEBI" id="CHEBI:78442"/>
        <dbReference type="ChEBI" id="CHEBI:78515"/>
        <dbReference type="ChEBI" id="CHEBI:456215"/>
        <dbReference type="EC" id="6.1.1.22"/>
    </reaction>
</comment>
<proteinExistence type="inferred from homology"/>
<evidence type="ECO:0000259" key="12">
    <source>
        <dbReference type="PROSITE" id="PS50862"/>
    </source>
</evidence>